<keyword evidence="2" id="KW-0479">Metal-binding</keyword>
<gene>
    <name evidence="4" type="ORF">BS47DRAFT_1281314</name>
</gene>
<evidence type="ECO:0000256" key="2">
    <source>
        <dbReference type="ARBA" id="ARBA00022723"/>
    </source>
</evidence>
<feature type="non-terminal residue" evidence="4">
    <location>
        <position position="126"/>
    </location>
</feature>
<dbReference type="EMBL" id="MU128994">
    <property type="protein sequence ID" value="KAF9511869.1"/>
    <property type="molecule type" value="Genomic_DNA"/>
</dbReference>
<evidence type="ECO:0000256" key="1">
    <source>
        <dbReference type="ARBA" id="ARBA00001968"/>
    </source>
</evidence>
<reference evidence="4" key="1">
    <citation type="journal article" date="2020" name="Nat. Commun.">
        <title>Large-scale genome sequencing of mycorrhizal fungi provides insights into the early evolution of symbiotic traits.</title>
        <authorList>
            <person name="Miyauchi S."/>
            <person name="Kiss E."/>
            <person name="Kuo A."/>
            <person name="Drula E."/>
            <person name="Kohler A."/>
            <person name="Sanchez-Garcia M."/>
            <person name="Morin E."/>
            <person name="Andreopoulos B."/>
            <person name="Barry K.W."/>
            <person name="Bonito G."/>
            <person name="Buee M."/>
            <person name="Carver A."/>
            <person name="Chen C."/>
            <person name="Cichocki N."/>
            <person name="Clum A."/>
            <person name="Culley D."/>
            <person name="Crous P.W."/>
            <person name="Fauchery L."/>
            <person name="Girlanda M."/>
            <person name="Hayes R.D."/>
            <person name="Keri Z."/>
            <person name="LaButti K."/>
            <person name="Lipzen A."/>
            <person name="Lombard V."/>
            <person name="Magnuson J."/>
            <person name="Maillard F."/>
            <person name="Murat C."/>
            <person name="Nolan M."/>
            <person name="Ohm R.A."/>
            <person name="Pangilinan J."/>
            <person name="Pereira M.F."/>
            <person name="Perotto S."/>
            <person name="Peter M."/>
            <person name="Pfister S."/>
            <person name="Riley R."/>
            <person name="Sitrit Y."/>
            <person name="Stielow J.B."/>
            <person name="Szollosi G."/>
            <person name="Zifcakova L."/>
            <person name="Stursova M."/>
            <person name="Spatafora J.W."/>
            <person name="Tedersoo L."/>
            <person name="Vaario L.M."/>
            <person name="Yamada A."/>
            <person name="Yan M."/>
            <person name="Wang P."/>
            <person name="Xu J."/>
            <person name="Bruns T."/>
            <person name="Baldrian P."/>
            <person name="Vilgalys R."/>
            <person name="Dunand C."/>
            <person name="Henrissat B."/>
            <person name="Grigoriev I.V."/>
            <person name="Hibbett D."/>
            <person name="Nagy L.G."/>
            <person name="Martin F.M."/>
        </authorList>
    </citation>
    <scope>NUCLEOTIDE SEQUENCE</scope>
    <source>
        <strain evidence="4">UP504</strain>
    </source>
</reference>
<proteinExistence type="predicted"/>
<comment type="cofactor">
    <cofactor evidence="1">
        <name>a divalent metal cation</name>
        <dbReference type="ChEBI" id="CHEBI:60240"/>
    </cofactor>
</comment>
<feature type="domain" description="DDE Tnp4" evidence="3">
    <location>
        <begin position="3"/>
        <end position="126"/>
    </location>
</feature>
<accession>A0A9P6DUQ0</accession>
<comment type="caution">
    <text evidence="4">The sequence shown here is derived from an EMBL/GenBank/DDBJ whole genome shotgun (WGS) entry which is preliminary data.</text>
</comment>
<dbReference type="Pfam" id="PF13359">
    <property type="entry name" value="DDE_Tnp_4"/>
    <property type="match status" value="1"/>
</dbReference>
<feature type="non-terminal residue" evidence="4">
    <location>
        <position position="1"/>
    </location>
</feature>
<evidence type="ECO:0000313" key="4">
    <source>
        <dbReference type="EMBL" id="KAF9511869.1"/>
    </source>
</evidence>
<dbReference type="Proteomes" id="UP000886523">
    <property type="component" value="Unassembled WGS sequence"/>
</dbReference>
<evidence type="ECO:0000313" key="5">
    <source>
        <dbReference type="Proteomes" id="UP000886523"/>
    </source>
</evidence>
<evidence type="ECO:0000259" key="3">
    <source>
        <dbReference type="Pfam" id="PF13359"/>
    </source>
</evidence>
<dbReference type="InterPro" id="IPR027806">
    <property type="entry name" value="HARBI1_dom"/>
</dbReference>
<dbReference type="GO" id="GO:0046872">
    <property type="term" value="F:metal ion binding"/>
    <property type="evidence" value="ECO:0007669"/>
    <property type="project" value="UniProtKB-KW"/>
</dbReference>
<name>A0A9P6DUQ0_9AGAM</name>
<protein>
    <recommendedName>
        <fullName evidence="3">DDE Tnp4 domain-containing protein</fullName>
    </recommendedName>
</protein>
<organism evidence="4 5">
    <name type="scientific">Hydnum rufescens UP504</name>
    <dbReference type="NCBI Taxonomy" id="1448309"/>
    <lineage>
        <taxon>Eukaryota</taxon>
        <taxon>Fungi</taxon>
        <taxon>Dikarya</taxon>
        <taxon>Basidiomycota</taxon>
        <taxon>Agaricomycotina</taxon>
        <taxon>Agaricomycetes</taxon>
        <taxon>Cantharellales</taxon>
        <taxon>Hydnaceae</taxon>
        <taxon>Hydnum</taxon>
    </lineage>
</organism>
<dbReference type="AlphaFoldDB" id="A0A9P6DUQ0"/>
<sequence>VVNMPNLHIIDYVLGPTGSMHDSSAFELSDMAKNPAAWFSDHEWVWGDSAYALRPWCIVPYKKPHSLFQNNEIFNYHLSKIRIKSEHTIGMLKGCFSSLCGLHQQISTVCDHLLALKWVETCLVLH</sequence>
<keyword evidence="5" id="KW-1185">Reference proteome</keyword>
<dbReference type="OrthoDB" id="2649667at2759"/>